<dbReference type="InterPro" id="IPR000873">
    <property type="entry name" value="AMP-dep_synth/lig_dom"/>
</dbReference>
<evidence type="ECO:0000259" key="6">
    <source>
        <dbReference type="Pfam" id="PF00501"/>
    </source>
</evidence>
<organism evidence="7 8">
    <name type="scientific">Grimontia celer</name>
    <dbReference type="NCBI Taxonomy" id="1796497"/>
    <lineage>
        <taxon>Bacteria</taxon>
        <taxon>Pseudomonadati</taxon>
        <taxon>Pseudomonadota</taxon>
        <taxon>Gammaproteobacteria</taxon>
        <taxon>Vibrionales</taxon>
        <taxon>Vibrionaceae</taxon>
        <taxon>Grimontia</taxon>
    </lineage>
</organism>
<dbReference type="InterPro" id="IPR042099">
    <property type="entry name" value="ANL_N_sf"/>
</dbReference>
<dbReference type="InterPro" id="IPR020845">
    <property type="entry name" value="AMP-binding_CS"/>
</dbReference>
<evidence type="ECO:0000256" key="1">
    <source>
        <dbReference type="ARBA" id="ARBA00006432"/>
    </source>
</evidence>
<dbReference type="PANTHER" id="PTHR43201:SF5">
    <property type="entry name" value="MEDIUM-CHAIN ACYL-COA LIGASE ACSF2, MITOCHONDRIAL"/>
    <property type="match status" value="1"/>
</dbReference>
<dbReference type="PANTHER" id="PTHR43201">
    <property type="entry name" value="ACYL-COA SYNTHETASE"/>
    <property type="match status" value="1"/>
</dbReference>
<dbReference type="Pfam" id="PF00501">
    <property type="entry name" value="AMP-binding"/>
    <property type="match status" value="1"/>
</dbReference>
<dbReference type="NCBIfam" id="TIGR01923">
    <property type="entry name" value="menE"/>
    <property type="match status" value="1"/>
</dbReference>
<dbReference type="AlphaFoldDB" id="A0A128F1D8"/>
<name>A0A128F1D8_9GAMM</name>
<keyword evidence="2" id="KW-0474">Menaquinone biosynthesis</keyword>
<evidence type="ECO:0000256" key="2">
    <source>
        <dbReference type="ARBA" id="ARBA00022428"/>
    </source>
</evidence>
<dbReference type="GO" id="GO:0008756">
    <property type="term" value="F:o-succinylbenzoate-CoA ligase activity"/>
    <property type="evidence" value="ECO:0007669"/>
    <property type="project" value="UniProtKB-EC"/>
</dbReference>
<dbReference type="GO" id="GO:0005524">
    <property type="term" value="F:ATP binding"/>
    <property type="evidence" value="ECO:0007669"/>
    <property type="project" value="UniProtKB-KW"/>
</dbReference>
<evidence type="ECO:0000313" key="8">
    <source>
        <dbReference type="Proteomes" id="UP000071641"/>
    </source>
</evidence>
<comment type="similarity">
    <text evidence="1">Belongs to the ATP-dependent AMP-binding enzyme family.</text>
</comment>
<evidence type="ECO:0000256" key="4">
    <source>
        <dbReference type="ARBA" id="ARBA00022741"/>
    </source>
</evidence>
<keyword evidence="4" id="KW-0547">Nucleotide-binding</keyword>
<dbReference type="SUPFAM" id="SSF56801">
    <property type="entry name" value="Acetyl-CoA synthetase-like"/>
    <property type="match status" value="1"/>
</dbReference>
<keyword evidence="5" id="KW-0067">ATP-binding</keyword>
<dbReference type="STRING" id="1796497.GCE9029_01851"/>
<dbReference type="OrthoDB" id="9803968at2"/>
<dbReference type="GO" id="GO:0009234">
    <property type="term" value="P:menaquinone biosynthetic process"/>
    <property type="evidence" value="ECO:0007669"/>
    <property type="project" value="UniProtKB-KW"/>
</dbReference>
<evidence type="ECO:0000313" key="7">
    <source>
        <dbReference type="EMBL" id="CZF80101.1"/>
    </source>
</evidence>
<dbReference type="RefSeq" id="WP_062662837.1">
    <property type="nucleotide sequence ID" value="NZ_FIZX01000001.1"/>
</dbReference>
<evidence type="ECO:0000256" key="3">
    <source>
        <dbReference type="ARBA" id="ARBA00022598"/>
    </source>
</evidence>
<dbReference type="GO" id="GO:0006631">
    <property type="term" value="P:fatty acid metabolic process"/>
    <property type="evidence" value="ECO:0007669"/>
    <property type="project" value="TreeGrafter"/>
</dbReference>
<accession>A0A128F1D8</accession>
<dbReference type="PROSITE" id="PS00455">
    <property type="entry name" value="AMP_BINDING"/>
    <property type="match status" value="1"/>
</dbReference>
<dbReference type="Gene3D" id="3.30.300.30">
    <property type="match status" value="1"/>
</dbReference>
<dbReference type="InterPro" id="IPR010192">
    <property type="entry name" value="MenE"/>
</dbReference>
<reference evidence="8" key="1">
    <citation type="submission" date="2016-02" db="EMBL/GenBank/DDBJ databases">
        <authorList>
            <person name="Rodrigo-Torres Lidia"/>
            <person name="Arahal R.David."/>
        </authorList>
    </citation>
    <scope>NUCLEOTIDE SEQUENCE [LARGE SCALE GENOMIC DNA]</scope>
    <source>
        <strain evidence="8">CECT 9029</strain>
    </source>
</reference>
<protein>
    <submittedName>
        <fullName evidence="7">2-succinylbenzoate--CoA ligase</fullName>
        <ecNumber evidence="7">6.2.1.26</ecNumber>
    </submittedName>
</protein>
<dbReference type="Gene3D" id="3.40.50.12780">
    <property type="entry name" value="N-terminal domain of ligase-like"/>
    <property type="match status" value="1"/>
</dbReference>
<sequence>MAGTPISFDTWPWLYWGEVKPQHTALFLEGEAISWQRLVSDISNIPILPKPKSRYVAILSQNDYQTLLVILAAWQQGLKTLLINPAFSPALQKEVLEKAGIEMVIDPRVVFPSSEWPQSNVMPFDTQDILTLVLTSGSTGTPKAVTHNANAHLASASGLFSLLPFSESDCWLLSLPLFHVSGLAIIWRWLQRGAALKIADTKGDALRSALEGVTHASLVPMQLQRLLQGERPASLTSVLLGGAVIPQALVDEAEAKGIGCWCGYGMTEMASTITAKRADGCFSVGRPLPHRELMFSSLGEIMVKGDTLSSGYLIGGMLEPLSDGWFATKDKGEWVEGELRILGRLDNMFICGGENVQPESIERVLSGFEGIEQLFILPVADDKWGQVPVALVMGNVNQGNFLAYAKSLLPPHQVPKAAYSIPKHLLDGGIKISRRALADWLANEKLAQR</sequence>
<dbReference type="GO" id="GO:0031956">
    <property type="term" value="F:medium-chain fatty acid-CoA ligase activity"/>
    <property type="evidence" value="ECO:0007669"/>
    <property type="project" value="TreeGrafter"/>
</dbReference>
<feature type="domain" description="AMP-dependent synthetase/ligase" evidence="6">
    <location>
        <begin position="51"/>
        <end position="313"/>
    </location>
</feature>
<dbReference type="CDD" id="cd17630">
    <property type="entry name" value="OSB_MenE-like"/>
    <property type="match status" value="1"/>
</dbReference>
<dbReference type="EMBL" id="FIZX01000001">
    <property type="protein sequence ID" value="CZF80101.1"/>
    <property type="molecule type" value="Genomic_DNA"/>
</dbReference>
<dbReference type="InterPro" id="IPR045851">
    <property type="entry name" value="AMP-bd_C_sf"/>
</dbReference>
<dbReference type="EC" id="6.2.1.26" evidence="7"/>
<dbReference type="Proteomes" id="UP000071641">
    <property type="component" value="Unassembled WGS sequence"/>
</dbReference>
<gene>
    <name evidence="7" type="primary">menE</name>
    <name evidence="7" type="ORF">GCE9029_01851</name>
</gene>
<evidence type="ECO:0000256" key="5">
    <source>
        <dbReference type="ARBA" id="ARBA00022840"/>
    </source>
</evidence>
<keyword evidence="8" id="KW-1185">Reference proteome</keyword>
<keyword evidence="3 7" id="KW-0436">Ligase</keyword>
<proteinExistence type="inferred from homology"/>